<keyword evidence="3 5" id="KW-1133">Transmembrane helix</keyword>
<feature type="transmembrane region" description="Helical" evidence="5">
    <location>
        <begin position="55"/>
        <end position="77"/>
    </location>
</feature>
<dbReference type="GO" id="GO:0009403">
    <property type="term" value="P:toxin biosynthetic process"/>
    <property type="evidence" value="ECO:0007669"/>
    <property type="project" value="InterPro"/>
</dbReference>
<gene>
    <name evidence="6" type="ORF">D9V68_00850</name>
</gene>
<reference evidence="6 7" key="2">
    <citation type="submission" date="2019-05" db="EMBL/GenBank/DDBJ databases">
        <title>Genome evolution of the obligate endosymbiont Buchnera aphidicola.</title>
        <authorList>
            <person name="Moran N.A."/>
        </authorList>
    </citation>
    <scope>NUCLEOTIDE SEQUENCE [LARGE SCALE GENOMIC DNA]</scope>
    <source>
        <strain evidence="6 7">Hla</strain>
    </source>
</reference>
<evidence type="ECO:0000256" key="3">
    <source>
        <dbReference type="ARBA" id="ARBA00022989"/>
    </source>
</evidence>
<evidence type="ECO:0000313" key="6">
    <source>
        <dbReference type="EMBL" id="QCI21309.1"/>
    </source>
</evidence>
<dbReference type="GO" id="GO:0016020">
    <property type="term" value="C:membrane"/>
    <property type="evidence" value="ECO:0007669"/>
    <property type="project" value="UniProtKB-SubCell"/>
</dbReference>
<proteinExistence type="predicted"/>
<keyword evidence="2 5" id="KW-0812">Transmembrane</keyword>
<evidence type="ECO:0000256" key="1">
    <source>
        <dbReference type="ARBA" id="ARBA00004141"/>
    </source>
</evidence>
<dbReference type="Pfam" id="PF02674">
    <property type="entry name" value="Colicin_V"/>
    <property type="match status" value="1"/>
</dbReference>
<name>A0A4D6XZ05_9GAMM</name>
<sequence>MKKILHFSLEKIIKKIKLSYYNIILGGLFGIFRSVILVLLFLFVFSLISKNNYNFYISHSILISIFFKTIKYFLLIFDDF</sequence>
<protein>
    <submittedName>
        <fullName evidence="6">Uncharacterized protein</fullName>
    </submittedName>
</protein>
<accession>A0A4D6XZ05</accession>
<evidence type="ECO:0000256" key="5">
    <source>
        <dbReference type="SAM" id="Phobius"/>
    </source>
</evidence>
<keyword evidence="4 5" id="KW-0472">Membrane</keyword>
<comment type="subcellular location">
    <subcellularLocation>
        <location evidence="1">Membrane</location>
        <topology evidence="1">Multi-pass membrane protein</topology>
    </subcellularLocation>
</comment>
<evidence type="ECO:0000256" key="2">
    <source>
        <dbReference type="ARBA" id="ARBA00022692"/>
    </source>
</evidence>
<organism evidence="6 7">
    <name type="scientific">Buchnera aphidicola</name>
    <name type="common">Hyperomyzus lactucae</name>
    <dbReference type="NCBI Taxonomy" id="1241860"/>
    <lineage>
        <taxon>Bacteria</taxon>
        <taxon>Pseudomonadati</taxon>
        <taxon>Pseudomonadota</taxon>
        <taxon>Gammaproteobacteria</taxon>
        <taxon>Enterobacterales</taxon>
        <taxon>Erwiniaceae</taxon>
        <taxon>Buchnera</taxon>
    </lineage>
</organism>
<dbReference type="InterPro" id="IPR003825">
    <property type="entry name" value="Colicin-V_CvpA"/>
</dbReference>
<dbReference type="Proteomes" id="UP000298738">
    <property type="component" value="Chromosome"/>
</dbReference>
<feature type="transmembrane region" description="Helical" evidence="5">
    <location>
        <begin position="20"/>
        <end position="49"/>
    </location>
</feature>
<evidence type="ECO:0000256" key="4">
    <source>
        <dbReference type="ARBA" id="ARBA00023136"/>
    </source>
</evidence>
<evidence type="ECO:0000313" key="7">
    <source>
        <dbReference type="Proteomes" id="UP000298738"/>
    </source>
</evidence>
<dbReference type="EMBL" id="CP034876">
    <property type="protein sequence ID" value="QCI21309.1"/>
    <property type="molecule type" value="Genomic_DNA"/>
</dbReference>
<reference evidence="6 7" key="1">
    <citation type="submission" date="2018-12" db="EMBL/GenBank/DDBJ databases">
        <authorList>
            <person name="Chong R.A."/>
        </authorList>
    </citation>
    <scope>NUCLEOTIDE SEQUENCE [LARGE SCALE GENOMIC DNA]</scope>
    <source>
        <strain evidence="6 7">Hla</strain>
    </source>
</reference>
<dbReference type="AlphaFoldDB" id="A0A4D6XZ05"/>